<accession>A0A059ZLT7</accession>
<evidence type="ECO:0000313" key="1">
    <source>
        <dbReference type="EMBL" id="AIA54029.1"/>
    </source>
</evidence>
<dbReference type="AlphaFoldDB" id="A0A059ZLT7"/>
<sequence>MMRTLQRAIGQRLSLLAIWLLCQVAAAVASAWMLLAIVTGSRRAWTLAVSYDQLANAAFGGHEDETISSRAGKAARRGKRWACVLCRLLDRLDPGHCEKAIEPDRGTALR</sequence>
<dbReference type="HOGENOM" id="CLU_174760_0_0_6"/>
<proteinExistence type="predicted"/>
<organism evidence="1 2">
    <name type="scientific">Acidithiobacillus caldus (strain ATCC 51756 / DSM 8584 / KU)</name>
    <dbReference type="NCBI Taxonomy" id="637389"/>
    <lineage>
        <taxon>Bacteria</taxon>
        <taxon>Pseudomonadati</taxon>
        <taxon>Pseudomonadota</taxon>
        <taxon>Acidithiobacillia</taxon>
        <taxon>Acidithiobacillales</taxon>
        <taxon>Acidithiobacillaceae</taxon>
        <taxon>Acidithiobacillus</taxon>
    </lineage>
</organism>
<dbReference type="Proteomes" id="UP000005522">
    <property type="component" value="Chromosome"/>
</dbReference>
<gene>
    <name evidence="1" type="ORF">Acaty_c0137</name>
</gene>
<dbReference type="EMBL" id="CP005986">
    <property type="protein sequence ID" value="AIA54029.1"/>
    <property type="molecule type" value="Genomic_DNA"/>
</dbReference>
<evidence type="ECO:0000313" key="2">
    <source>
        <dbReference type="Proteomes" id="UP000005522"/>
    </source>
</evidence>
<reference evidence="1 2" key="1">
    <citation type="journal article" date="2009" name="J. Bacteriol.">
        <title>Draft genome sequence of the extremely acidophilic bacterium Acidithiobacillus caldus ATCC 51756 reveals metabolic versatility in the genus Acidithiobacillus.</title>
        <authorList>
            <person name="Valdes J."/>
            <person name="Quatrini R."/>
            <person name="Hallberg K."/>
            <person name="Dopson M."/>
            <person name="Valenzuela P.D."/>
            <person name="Holmes D.S."/>
        </authorList>
    </citation>
    <scope>NUCLEOTIDE SEQUENCE [LARGE SCALE GENOMIC DNA]</scope>
    <source>
        <strain evidence="2">ATCC 51756 / DSM 8584 / KU</strain>
    </source>
</reference>
<name>A0A059ZLT7_ACICK</name>
<dbReference type="KEGG" id="acz:Acaty_c0137"/>
<protein>
    <submittedName>
        <fullName evidence="1">Uncharacterized protein</fullName>
    </submittedName>
</protein>